<dbReference type="EMBL" id="KQ981720">
    <property type="protein sequence ID" value="KYN37285.1"/>
    <property type="molecule type" value="Genomic_DNA"/>
</dbReference>
<name>A0A195F9K4_9HYME</name>
<keyword evidence="1" id="KW-0472">Membrane</keyword>
<dbReference type="Proteomes" id="UP000078541">
    <property type="component" value="Unassembled WGS sequence"/>
</dbReference>
<evidence type="ECO:0000256" key="1">
    <source>
        <dbReference type="SAM" id="Phobius"/>
    </source>
</evidence>
<protein>
    <submittedName>
        <fullName evidence="2">Uncharacterized protein</fullName>
    </submittedName>
</protein>
<keyword evidence="1" id="KW-1133">Transmembrane helix</keyword>
<evidence type="ECO:0000313" key="2">
    <source>
        <dbReference type="EMBL" id="KYN37285.1"/>
    </source>
</evidence>
<reference evidence="2 3" key="1">
    <citation type="submission" date="2016-03" db="EMBL/GenBank/DDBJ databases">
        <title>Trachymyrmex septentrionalis WGS genome.</title>
        <authorList>
            <person name="Nygaard S."/>
            <person name="Hu H."/>
            <person name="Boomsma J."/>
            <person name="Zhang G."/>
        </authorList>
    </citation>
    <scope>NUCLEOTIDE SEQUENCE [LARGE SCALE GENOMIC DNA]</scope>
    <source>
        <strain evidence="2">Tsep2-gDNA-1</strain>
        <tissue evidence="2">Whole body</tissue>
    </source>
</reference>
<sequence length="312" mass="37013">MSYTEDVFKGIRKYERNTCPLRSLVDVLNKISTGKPICILEIGLLDLFPKTDKLVPKEMFSPKKIIEHMMEMHGQTMEIVFENPLYVHKVVYKYNSDNEEKEYVFSNKMMFYEDIIIICYLYCTIIMSESYKDSTFSIVTALASMMRKKYIIYDDIYHPKTLDHEDLENITWFRIAYSFPSITFSILYHNFVEISLPSHLIFSGHDLPKIFYSPLLALIIPMLDFTPLPLLVTFAICVDNKKRRGIKTAISIWNYIYELYNSEVFPTNLKLRLCEMWGIVDKIDNKYKFTPYFKEISSRYTHQDLTEFMEQI</sequence>
<gene>
    <name evidence="2" type="ORF">ALC56_08342</name>
</gene>
<keyword evidence="1" id="KW-0812">Transmembrane</keyword>
<feature type="transmembrane region" description="Helical" evidence="1">
    <location>
        <begin position="172"/>
        <end position="191"/>
    </location>
</feature>
<accession>A0A195F9K4</accession>
<organism evidence="2 3">
    <name type="scientific">Trachymyrmex septentrionalis</name>
    <dbReference type="NCBI Taxonomy" id="34720"/>
    <lineage>
        <taxon>Eukaryota</taxon>
        <taxon>Metazoa</taxon>
        <taxon>Ecdysozoa</taxon>
        <taxon>Arthropoda</taxon>
        <taxon>Hexapoda</taxon>
        <taxon>Insecta</taxon>
        <taxon>Pterygota</taxon>
        <taxon>Neoptera</taxon>
        <taxon>Endopterygota</taxon>
        <taxon>Hymenoptera</taxon>
        <taxon>Apocrita</taxon>
        <taxon>Aculeata</taxon>
        <taxon>Formicoidea</taxon>
        <taxon>Formicidae</taxon>
        <taxon>Myrmicinae</taxon>
        <taxon>Trachymyrmex</taxon>
    </lineage>
</organism>
<keyword evidence="3" id="KW-1185">Reference proteome</keyword>
<proteinExistence type="predicted"/>
<feature type="transmembrane region" description="Helical" evidence="1">
    <location>
        <begin position="211"/>
        <end position="238"/>
    </location>
</feature>
<dbReference type="AlphaFoldDB" id="A0A195F9K4"/>
<dbReference type="STRING" id="34720.A0A195F9K4"/>
<evidence type="ECO:0000313" key="3">
    <source>
        <dbReference type="Proteomes" id="UP000078541"/>
    </source>
</evidence>